<dbReference type="GO" id="GO:0005507">
    <property type="term" value="F:copper ion binding"/>
    <property type="evidence" value="ECO:0007669"/>
    <property type="project" value="InterPro"/>
</dbReference>
<evidence type="ECO:0000259" key="4">
    <source>
        <dbReference type="Pfam" id="PF00127"/>
    </source>
</evidence>
<evidence type="ECO:0000256" key="1">
    <source>
        <dbReference type="ARBA" id="ARBA00022723"/>
    </source>
</evidence>
<dbReference type="EMBL" id="JACIHM010000002">
    <property type="protein sequence ID" value="MBB4446228.1"/>
    <property type="molecule type" value="Genomic_DNA"/>
</dbReference>
<evidence type="ECO:0000256" key="3">
    <source>
        <dbReference type="SAM" id="SignalP"/>
    </source>
</evidence>
<comment type="caution">
    <text evidence="5">The sequence shown here is derived from an EMBL/GenBank/DDBJ whole genome shotgun (WGS) entry which is preliminary data.</text>
</comment>
<organism evidence="5 6">
    <name type="scientific">Aliirhizobium cellulosilyticum</name>
    <dbReference type="NCBI Taxonomy" id="393664"/>
    <lineage>
        <taxon>Bacteria</taxon>
        <taxon>Pseudomonadati</taxon>
        <taxon>Pseudomonadota</taxon>
        <taxon>Alphaproteobacteria</taxon>
        <taxon>Hyphomicrobiales</taxon>
        <taxon>Rhizobiaceae</taxon>
        <taxon>Aliirhizobium</taxon>
    </lineage>
</organism>
<keyword evidence="1" id="KW-0479">Metal-binding</keyword>
<dbReference type="SUPFAM" id="SSF49503">
    <property type="entry name" value="Cupredoxins"/>
    <property type="match status" value="1"/>
</dbReference>
<gene>
    <name evidence="5" type="ORF">GGE35_002044</name>
</gene>
<proteinExistence type="predicted"/>
<dbReference type="Gene3D" id="2.60.40.420">
    <property type="entry name" value="Cupredoxins - blue copper proteins"/>
    <property type="match status" value="1"/>
</dbReference>
<dbReference type="Pfam" id="PF00127">
    <property type="entry name" value="Copper-bind"/>
    <property type="match status" value="1"/>
</dbReference>
<dbReference type="GO" id="GO:0009055">
    <property type="term" value="F:electron transfer activity"/>
    <property type="evidence" value="ECO:0007669"/>
    <property type="project" value="InterPro"/>
</dbReference>
<evidence type="ECO:0000256" key="2">
    <source>
        <dbReference type="ARBA" id="ARBA00023008"/>
    </source>
</evidence>
<evidence type="ECO:0000313" key="6">
    <source>
        <dbReference type="Proteomes" id="UP000576087"/>
    </source>
</evidence>
<dbReference type="InterPro" id="IPR033138">
    <property type="entry name" value="Cu_oxidase_CS"/>
</dbReference>
<accession>A0A7W6Y0V1</accession>
<dbReference type="InterPro" id="IPR008972">
    <property type="entry name" value="Cupredoxin"/>
</dbReference>
<name>A0A7W6Y0V1_9HYPH</name>
<keyword evidence="3" id="KW-0732">Signal</keyword>
<dbReference type="PROSITE" id="PS00079">
    <property type="entry name" value="MULTICOPPER_OXIDASE1"/>
    <property type="match status" value="1"/>
</dbReference>
<feature type="chain" id="PRO_5031297457" evidence="3">
    <location>
        <begin position="24"/>
        <end position="142"/>
    </location>
</feature>
<reference evidence="5 6" key="1">
    <citation type="submission" date="2020-08" db="EMBL/GenBank/DDBJ databases">
        <title>Genomic Encyclopedia of Type Strains, Phase IV (KMG-V): Genome sequencing to study the core and pangenomes of soil and plant-associated prokaryotes.</title>
        <authorList>
            <person name="Whitman W."/>
        </authorList>
    </citation>
    <scope>NUCLEOTIDE SEQUENCE [LARGE SCALE GENOMIC DNA]</scope>
    <source>
        <strain evidence="5 6">SEMIA 452</strain>
    </source>
</reference>
<feature type="domain" description="Blue (type 1) copper" evidence="4">
    <location>
        <begin position="34"/>
        <end position="140"/>
    </location>
</feature>
<protein>
    <submittedName>
        <fullName evidence="5">Putative cupredoxin-like copper-binding protein</fullName>
    </submittedName>
</protein>
<keyword evidence="2" id="KW-0186">Copper</keyword>
<evidence type="ECO:0000313" key="5">
    <source>
        <dbReference type="EMBL" id="MBB4446228.1"/>
    </source>
</evidence>
<dbReference type="Proteomes" id="UP000576087">
    <property type="component" value="Unassembled WGS sequence"/>
</dbReference>
<sequence>MMRRHFLALGTIAFMSLAPQAFAATAINVIEDGEGGGPMSLKMDQSIIKAGEVVFSVHNAAMTEEHEMVLVKLKSADQKITVIKGKHRIDEKQLKSLGEVADLKPGANGSLKARLSPGHYMLFCNIMGHYEAGMHGTLTVTK</sequence>
<dbReference type="AlphaFoldDB" id="A0A7W6Y0V1"/>
<feature type="signal peptide" evidence="3">
    <location>
        <begin position="1"/>
        <end position="23"/>
    </location>
</feature>
<dbReference type="InterPro" id="IPR000923">
    <property type="entry name" value="BlueCu_1"/>
</dbReference>